<feature type="transmembrane region" description="Helical" evidence="5">
    <location>
        <begin position="141"/>
        <end position="162"/>
    </location>
</feature>
<evidence type="ECO:0000256" key="2">
    <source>
        <dbReference type="ARBA" id="ARBA00022692"/>
    </source>
</evidence>
<dbReference type="Pfam" id="PF00083">
    <property type="entry name" value="Sugar_tr"/>
    <property type="match status" value="2"/>
</dbReference>
<dbReference type="InterPro" id="IPR050360">
    <property type="entry name" value="MFS_Sugar_Transporters"/>
</dbReference>
<dbReference type="GO" id="GO:0016020">
    <property type="term" value="C:membrane"/>
    <property type="evidence" value="ECO:0007669"/>
    <property type="project" value="UniProtKB-SubCell"/>
</dbReference>
<keyword evidence="4 5" id="KW-0472">Membrane</keyword>
<feature type="transmembrane region" description="Helical" evidence="5">
    <location>
        <begin position="312"/>
        <end position="335"/>
    </location>
</feature>
<keyword evidence="7" id="KW-1185">Reference proteome</keyword>
<feature type="transmembrane region" description="Helical" evidence="5">
    <location>
        <begin position="38"/>
        <end position="64"/>
    </location>
</feature>
<dbReference type="PANTHER" id="PTHR48022">
    <property type="entry name" value="PLASTIDIC GLUCOSE TRANSPORTER 4"/>
    <property type="match status" value="1"/>
</dbReference>
<evidence type="ECO:0008006" key="8">
    <source>
        <dbReference type="Google" id="ProtNLM"/>
    </source>
</evidence>
<feature type="transmembrane region" description="Helical" evidence="5">
    <location>
        <begin position="244"/>
        <end position="267"/>
    </location>
</feature>
<evidence type="ECO:0000313" key="7">
    <source>
        <dbReference type="Proteomes" id="UP000838763"/>
    </source>
</evidence>
<dbReference type="Gene3D" id="1.20.1250.20">
    <property type="entry name" value="MFS general substrate transporter like domains"/>
    <property type="match status" value="1"/>
</dbReference>
<name>A0A9P1H089_9PEZI</name>
<dbReference type="EMBL" id="CALLCH030000010">
    <property type="protein sequence ID" value="CAI4214169.1"/>
    <property type="molecule type" value="Genomic_DNA"/>
</dbReference>
<protein>
    <recommendedName>
        <fullName evidence="8">Major facilitator superfamily (MFS) profile domain-containing protein</fullName>
    </recommendedName>
</protein>
<gene>
    <name evidence="6" type="ORF">PPNO1_LOCUS3902</name>
</gene>
<keyword evidence="2 5" id="KW-0812">Transmembrane</keyword>
<dbReference type="OrthoDB" id="5141738at2759"/>
<evidence type="ECO:0000256" key="4">
    <source>
        <dbReference type="ARBA" id="ARBA00023136"/>
    </source>
</evidence>
<dbReference type="SUPFAM" id="SSF103473">
    <property type="entry name" value="MFS general substrate transporter"/>
    <property type="match status" value="1"/>
</dbReference>
<keyword evidence="3 5" id="KW-1133">Transmembrane helix</keyword>
<dbReference type="InterPro" id="IPR005828">
    <property type="entry name" value="MFS_sugar_transport-like"/>
</dbReference>
<dbReference type="Proteomes" id="UP000838763">
    <property type="component" value="Unassembled WGS sequence"/>
</dbReference>
<comment type="caution">
    <text evidence="6">The sequence shown here is derived from an EMBL/GenBank/DDBJ whole genome shotgun (WGS) entry which is preliminary data.</text>
</comment>
<evidence type="ECO:0000256" key="3">
    <source>
        <dbReference type="ARBA" id="ARBA00022989"/>
    </source>
</evidence>
<dbReference type="PANTHER" id="PTHR48022:SF92">
    <property type="entry name" value="LOW AFFINITY GLUCOSE TRANSPORTER MSTE"/>
    <property type="match status" value="1"/>
</dbReference>
<comment type="subcellular location">
    <subcellularLocation>
        <location evidence="1">Membrane</location>
        <topology evidence="1">Multi-pass membrane protein</topology>
    </subcellularLocation>
</comment>
<sequence length="365" mass="39508">MGRASTEGVDNYGNGVQEPPVVDADVVRKEQKVTFKACLLGGVASIGGFMFGYVSGQISGFFLMQDYGHRFGEADAGGGFYFSAARQGAIVGLLSVGCLFGSLLSGKMADIIGRKLSISIAALIGALSVLVPMYQSECSPAIIRGILVASYQLFVTLGIWTAEMVNWGTESRTNSASWRIPNEPRYAYRKGRRDEARLTMAKLAGADPHAASINKEVAEIQEKLDAEKDASDTHWHEIFTGPRMFYRTALGMVLQAGQQLTGVNYFFYYGTTAFQSTGISNSYTTQLILGSVNVVCTIAGLWVVANVGRRKALMAGAAWMMVCFLIYAFVGHFALDRANPMNTPDQVVSSSRSLPWSLLGLGYRV</sequence>
<feature type="transmembrane region" description="Helical" evidence="5">
    <location>
        <begin position="116"/>
        <end position="135"/>
    </location>
</feature>
<organism evidence="6 7">
    <name type="scientific">Parascedosporium putredinis</name>
    <dbReference type="NCBI Taxonomy" id="1442378"/>
    <lineage>
        <taxon>Eukaryota</taxon>
        <taxon>Fungi</taxon>
        <taxon>Dikarya</taxon>
        <taxon>Ascomycota</taxon>
        <taxon>Pezizomycotina</taxon>
        <taxon>Sordariomycetes</taxon>
        <taxon>Hypocreomycetidae</taxon>
        <taxon>Microascales</taxon>
        <taxon>Microascaceae</taxon>
        <taxon>Parascedosporium</taxon>
    </lineage>
</organism>
<reference evidence="6" key="1">
    <citation type="submission" date="2022-11" db="EMBL/GenBank/DDBJ databases">
        <authorList>
            <person name="Scott C."/>
            <person name="Bruce N."/>
        </authorList>
    </citation>
    <scope>NUCLEOTIDE SEQUENCE</scope>
</reference>
<dbReference type="InterPro" id="IPR036259">
    <property type="entry name" value="MFS_trans_sf"/>
</dbReference>
<feature type="transmembrane region" description="Helical" evidence="5">
    <location>
        <begin position="287"/>
        <end position="305"/>
    </location>
</feature>
<evidence type="ECO:0000313" key="6">
    <source>
        <dbReference type="EMBL" id="CAI4214169.1"/>
    </source>
</evidence>
<dbReference type="AlphaFoldDB" id="A0A9P1H089"/>
<evidence type="ECO:0000256" key="5">
    <source>
        <dbReference type="SAM" id="Phobius"/>
    </source>
</evidence>
<proteinExistence type="predicted"/>
<dbReference type="GO" id="GO:0005351">
    <property type="term" value="F:carbohydrate:proton symporter activity"/>
    <property type="evidence" value="ECO:0007669"/>
    <property type="project" value="TreeGrafter"/>
</dbReference>
<evidence type="ECO:0000256" key="1">
    <source>
        <dbReference type="ARBA" id="ARBA00004141"/>
    </source>
</evidence>
<feature type="transmembrane region" description="Helical" evidence="5">
    <location>
        <begin position="84"/>
        <end position="104"/>
    </location>
</feature>
<accession>A0A9P1H089</accession>